<dbReference type="Proteomes" id="UP000541444">
    <property type="component" value="Unassembled WGS sequence"/>
</dbReference>
<evidence type="ECO:0000259" key="6">
    <source>
        <dbReference type="PROSITE" id="PS50217"/>
    </source>
</evidence>
<dbReference type="CDD" id="cd14707">
    <property type="entry name" value="bZIP_plant_BZIP46"/>
    <property type="match status" value="1"/>
</dbReference>
<dbReference type="Pfam" id="PF00170">
    <property type="entry name" value="bZIP_1"/>
    <property type="match status" value="1"/>
</dbReference>
<comment type="subcellular location">
    <subcellularLocation>
        <location evidence="1">Nucleus</location>
    </subcellularLocation>
</comment>
<dbReference type="GO" id="GO:0045893">
    <property type="term" value="P:positive regulation of DNA-templated transcription"/>
    <property type="evidence" value="ECO:0007669"/>
    <property type="project" value="InterPro"/>
</dbReference>
<dbReference type="InterPro" id="IPR043452">
    <property type="entry name" value="BZIP46-like"/>
</dbReference>
<feature type="coiled-coil region" evidence="4">
    <location>
        <begin position="177"/>
        <end position="215"/>
    </location>
</feature>
<proteinExistence type="predicted"/>
<accession>A0A7J7N9J1</accession>
<evidence type="ECO:0000256" key="1">
    <source>
        <dbReference type="ARBA" id="ARBA00004123"/>
    </source>
</evidence>
<dbReference type="SUPFAM" id="SSF57959">
    <property type="entry name" value="Leucine zipper domain"/>
    <property type="match status" value="1"/>
</dbReference>
<dbReference type="GO" id="GO:0005634">
    <property type="term" value="C:nucleus"/>
    <property type="evidence" value="ECO:0007669"/>
    <property type="project" value="UniProtKB-SubCell"/>
</dbReference>
<keyword evidence="3" id="KW-0539">Nucleus</keyword>
<dbReference type="PROSITE" id="PS50217">
    <property type="entry name" value="BZIP"/>
    <property type="match status" value="1"/>
</dbReference>
<dbReference type="SMART" id="SM00338">
    <property type="entry name" value="BRLZ"/>
    <property type="match status" value="1"/>
</dbReference>
<organism evidence="7 8">
    <name type="scientific">Kingdonia uniflora</name>
    <dbReference type="NCBI Taxonomy" id="39325"/>
    <lineage>
        <taxon>Eukaryota</taxon>
        <taxon>Viridiplantae</taxon>
        <taxon>Streptophyta</taxon>
        <taxon>Embryophyta</taxon>
        <taxon>Tracheophyta</taxon>
        <taxon>Spermatophyta</taxon>
        <taxon>Magnoliopsida</taxon>
        <taxon>Ranunculales</taxon>
        <taxon>Circaeasteraceae</taxon>
        <taxon>Kingdonia</taxon>
    </lineage>
</organism>
<sequence length="251" mass="28338">MASKVMMSSSSASANSDLALQSSSLYPPPIQTYQSKNFGSISMEDLIRNIYGDESMTPDVTPMGNNGVGVGVSGGDGQFEQMTLETFLAKAGAVREEDVRDCGDEGVHVGDHGVFDVNSGFCNQFQLQQQQIQGDMLAFGNGVEERARGKRKMVQEEPVDKVTQQRQKRMIKNRESAARSRERKQHYTEELEALVAQLEEENTRLQRQQAIQSKERFKQLMENLIPVEEKIPDEKQRSSSRVLRRVRSMEW</sequence>
<dbReference type="PANTHER" id="PTHR22952">
    <property type="entry name" value="CAMP-RESPONSE ELEMENT BINDING PROTEIN-RELATED"/>
    <property type="match status" value="1"/>
</dbReference>
<feature type="region of interest" description="Disordered" evidence="5">
    <location>
        <begin position="231"/>
        <end position="251"/>
    </location>
</feature>
<evidence type="ECO:0000256" key="4">
    <source>
        <dbReference type="SAM" id="Coils"/>
    </source>
</evidence>
<dbReference type="OrthoDB" id="644067at2759"/>
<dbReference type="InterPro" id="IPR004827">
    <property type="entry name" value="bZIP"/>
</dbReference>
<keyword evidence="4" id="KW-0175">Coiled coil</keyword>
<evidence type="ECO:0000313" key="8">
    <source>
        <dbReference type="Proteomes" id="UP000541444"/>
    </source>
</evidence>
<feature type="domain" description="BZIP" evidence="6">
    <location>
        <begin position="163"/>
        <end position="215"/>
    </location>
</feature>
<gene>
    <name evidence="7" type="ORF">GIB67_036120</name>
</gene>
<evidence type="ECO:0000313" key="7">
    <source>
        <dbReference type="EMBL" id="KAF6163660.1"/>
    </source>
</evidence>
<evidence type="ECO:0000256" key="2">
    <source>
        <dbReference type="ARBA" id="ARBA00023125"/>
    </source>
</evidence>
<evidence type="ECO:0000256" key="5">
    <source>
        <dbReference type="SAM" id="MobiDB-lite"/>
    </source>
</evidence>
<dbReference type="InterPro" id="IPR046347">
    <property type="entry name" value="bZIP_sf"/>
</dbReference>
<reference evidence="7 8" key="1">
    <citation type="journal article" date="2020" name="IScience">
        <title>Genome Sequencing of the Endangered Kingdonia uniflora (Circaeasteraceae, Ranunculales) Reveals Potential Mechanisms of Evolutionary Specialization.</title>
        <authorList>
            <person name="Sun Y."/>
            <person name="Deng T."/>
            <person name="Zhang A."/>
            <person name="Moore M.J."/>
            <person name="Landis J.B."/>
            <person name="Lin N."/>
            <person name="Zhang H."/>
            <person name="Zhang X."/>
            <person name="Huang J."/>
            <person name="Zhang X."/>
            <person name="Sun H."/>
            <person name="Wang H."/>
        </authorList>
    </citation>
    <scope>NUCLEOTIDE SEQUENCE [LARGE SCALE GENOMIC DNA]</scope>
    <source>
        <strain evidence="7">TB1705</strain>
        <tissue evidence="7">Leaf</tissue>
    </source>
</reference>
<dbReference type="Gene3D" id="1.20.5.170">
    <property type="match status" value="1"/>
</dbReference>
<dbReference type="PANTHER" id="PTHR22952:SF392">
    <property type="entry name" value="BZIP TRANSCRIPTION FACTOR 12"/>
    <property type="match status" value="1"/>
</dbReference>
<dbReference type="EMBL" id="JACGCM010000971">
    <property type="protein sequence ID" value="KAF6163660.1"/>
    <property type="molecule type" value="Genomic_DNA"/>
</dbReference>
<dbReference type="GO" id="GO:0003700">
    <property type="term" value="F:DNA-binding transcription factor activity"/>
    <property type="evidence" value="ECO:0007669"/>
    <property type="project" value="InterPro"/>
</dbReference>
<dbReference type="FunFam" id="1.20.5.170:FF:000036">
    <property type="entry name" value="ABSCISIC ACID-INSENSITIVE 5-like protein 2"/>
    <property type="match status" value="1"/>
</dbReference>
<evidence type="ECO:0000256" key="3">
    <source>
        <dbReference type="ARBA" id="ARBA00023242"/>
    </source>
</evidence>
<dbReference type="GO" id="GO:0003677">
    <property type="term" value="F:DNA binding"/>
    <property type="evidence" value="ECO:0007669"/>
    <property type="project" value="UniProtKB-KW"/>
</dbReference>
<protein>
    <recommendedName>
        <fullName evidence="6">BZIP domain-containing protein</fullName>
    </recommendedName>
</protein>
<comment type="caution">
    <text evidence="7">The sequence shown here is derived from an EMBL/GenBank/DDBJ whole genome shotgun (WGS) entry which is preliminary data.</text>
</comment>
<dbReference type="AlphaFoldDB" id="A0A7J7N9J1"/>
<keyword evidence="8" id="KW-1185">Reference proteome</keyword>
<dbReference type="PROSITE" id="PS00036">
    <property type="entry name" value="BZIP_BASIC"/>
    <property type="match status" value="1"/>
</dbReference>
<feature type="compositionally biased region" description="Basic residues" evidence="5">
    <location>
        <begin position="242"/>
        <end position="251"/>
    </location>
</feature>
<name>A0A7J7N9J1_9MAGN</name>
<keyword evidence="2" id="KW-0238">DNA-binding</keyword>